<dbReference type="EMBL" id="AP019860">
    <property type="protein sequence ID" value="BBM86978.1"/>
    <property type="molecule type" value="Genomic_DNA"/>
</dbReference>
<dbReference type="OrthoDB" id="138674at2"/>
<dbReference type="InterPro" id="IPR010095">
    <property type="entry name" value="Cas12f1-like_TNB"/>
</dbReference>
<name>A0A5S9F5U0_UABAM</name>
<proteinExistence type="predicted"/>
<feature type="domain" description="Cas12f1-like TNB" evidence="2">
    <location>
        <begin position="393"/>
        <end position="467"/>
    </location>
</feature>
<dbReference type="Pfam" id="PF07282">
    <property type="entry name" value="Cas12f1-like_TNB"/>
    <property type="match status" value="1"/>
</dbReference>
<dbReference type="KEGG" id="uam:UABAM_05380"/>
<organism evidence="3 4">
    <name type="scientific">Uabimicrobium amorphum</name>
    <dbReference type="NCBI Taxonomy" id="2596890"/>
    <lineage>
        <taxon>Bacteria</taxon>
        <taxon>Pseudomonadati</taxon>
        <taxon>Planctomycetota</taxon>
        <taxon>Candidatus Uabimicrobiia</taxon>
        <taxon>Candidatus Uabimicrobiales</taxon>
        <taxon>Candidatus Uabimicrobiaceae</taxon>
        <taxon>Candidatus Uabimicrobium</taxon>
    </lineage>
</organism>
<accession>A0A5S9F5U0</accession>
<reference evidence="3 4" key="1">
    <citation type="submission" date="2019-08" db="EMBL/GenBank/DDBJ databases">
        <title>Complete genome sequence of Candidatus Uab amorphum.</title>
        <authorList>
            <person name="Shiratori T."/>
            <person name="Suzuki S."/>
            <person name="Kakizawa Y."/>
            <person name="Ishida K."/>
        </authorList>
    </citation>
    <scope>NUCLEOTIDE SEQUENCE [LARGE SCALE GENOMIC DNA]</scope>
    <source>
        <strain evidence="3 4">SRT547</strain>
    </source>
</reference>
<evidence type="ECO:0000256" key="1">
    <source>
        <dbReference type="ARBA" id="ARBA00023125"/>
    </source>
</evidence>
<evidence type="ECO:0000259" key="2">
    <source>
        <dbReference type="Pfam" id="PF07282"/>
    </source>
</evidence>
<dbReference type="AlphaFoldDB" id="A0A5S9F5U0"/>
<keyword evidence="4" id="KW-1185">Reference proteome</keyword>
<dbReference type="Proteomes" id="UP000326354">
    <property type="component" value="Chromosome"/>
</dbReference>
<keyword evidence="1" id="KW-0238">DNA-binding</keyword>
<evidence type="ECO:0000313" key="4">
    <source>
        <dbReference type="Proteomes" id="UP000326354"/>
    </source>
</evidence>
<evidence type="ECO:0000313" key="3">
    <source>
        <dbReference type="EMBL" id="BBM86978.1"/>
    </source>
</evidence>
<sequence>MSEEKKDKIKNGQVLAYPIVIEEKKVAEKLRETLEYVQQKSNEYLEFAHENRLYNVFDKNKSKYSYKVLEPIFVKLYRQSKLPSRINRGVLEIVGRTMRQVRDRKRVFDLLMKKTQDPKKWTSKLLVKDGIYIKIDYIKNIKEQVINYKRKNNNELPQDFYALQKPPKVKKKILTYAPDDGQAIKIEKKNNKVVVSFKVIDRKNGAIKWYWLKTNIKLPLFLEDKHITSPDIRFECVRGNYLPVLDFKVTIEKPQKIESGNFITFDWGVRKLTTLCVFNEKGQQLSQPHFVNFSRVQDKLQRIYKDIDHWKSKRDKLAHKDSLFKKCNREIAKRWSKITTLNKEIAHTTANIIVFFAQHFNCSKIYCENLKSLKSQKKSKDKNREINTTVRQKIMSLVDYKARLCGITLAKPVHPAGTSSLCPRCSHKGQHIKASDNKQKIHKTFSWFHCAKCKFSADRDYVACINIARKVLFKKNLKKCTKTVVYKKTRLPDSLFRQDAGAKTHCTSHIHYLKGWIHSVSLSSMVVQKSFNSFKGTIFGILRV</sequence>
<dbReference type="RefSeq" id="WP_151971013.1">
    <property type="nucleotide sequence ID" value="NZ_AP019860.1"/>
</dbReference>
<protein>
    <submittedName>
        <fullName evidence="3">Transposase</fullName>
    </submittedName>
</protein>
<gene>
    <name evidence="3" type="ORF">UABAM_05380</name>
</gene>
<dbReference type="GO" id="GO:0003677">
    <property type="term" value="F:DNA binding"/>
    <property type="evidence" value="ECO:0007669"/>
    <property type="project" value="UniProtKB-KW"/>
</dbReference>